<dbReference type="Pfam" id="PF01515">
    <property type="entry name" value="PTA_PTB"/>
    <property type="match status" value="1"/>
</dbReference>
<dbReference type="PANTHER" id="PTHR43356:SF1">
    <property type="entry name" value="PHOSPHATE ACETYLTRANSFERASE EUTD"/>
    <property type="match status" value="1"/>
</dbReference>
<gene>
    <name evidence="4" type="ORF">METZ01_LOCUS475600</name>
</gene>
<dbReference type="GO" id="GO:0016746">
    <property type="term" value="F:acyltransferase activity"/>
    <property type="evidence" value="ECO:0007669"/>
    <property type="project" value="UniProtKB-KW"/>
</dbReference>
<dbReference type="SUPFAM" id="SSF53659">
    <property type="entry name" value="Isocitrate/Isopropylmalate dehydrogenase-like"/>
    <property type="match status" value="1"/>
</dbReference>
<accession>A0A383BR74</accession>
<dbReference type="InterPro" id="IPR050500">
    <property type="entry name" value="Phos_Acetyltrans/Butyryltrans"/>
</dbReference>
<keyword evidence="1" id="KW-0808">Transferase</keyword>
<name>A0A383BR74_9ZZZZ</name>
<protein>
    <recommendedName>
        <fullName evidence="3">Phosphate acetyl/butaryl transferase domain-containing protein</fullName>
    </recommendedName>
</protein>
<feature type="non-terminal residue" evidence="4">
    <location>
        <position position="244"/>
    </location>
</feature>
<dbReference type="EMBL" id="UINC01202780">
    <property type="protein sequence ID" value="SVE22746.1"/>
    <property type="molecule type" value="Genomic_DNA"/>
</dbReference>
<evidence type="ECO:0000259" key="3">
    <source>
        <dbReference type="Pfam" id="PF01515"/>
    </source>
</evidence>
<evidence type="ECO:0000256" key="2">
    <source>
        <dbReference type="ARBA" id="ARBA00023315"/>
    </source>
</evidence>
<feature type="non-terminal residue" evidence="4">
    <location>
        <position position="1"/>
    </location>
</feature>
<feature type="domain" description="Phosphate acetyl/butaryl transferase" evidence="3">
    <location>
        <begin position="21"/>
        <end position="244"/>
    </location>
</feature>
<evidence type="ECO:0000313" key="4">
    <source>
        <dbReference type="EMBL" id="SVE22746.1"/>
    </source>
</evidence>
<reference evidence="4" key="1">
    <citation type="submission" date="2018-05" db="EMBL/GenBank/DDBJ databases">
        <authorList>
            <person name="Lanie J.A."/>
            <person name="Ng W.-L."/>
            <person name="Kazmierczak K.M."/>
            <person name="Andrzejewski T.M."/>
            <person name="Davidsen T.M."/>
            <person name="Wayne K.J."/>
            <person name="Tettelin H."/>
            <person name="Glass J.I."/>
            <person name="Rusch D."/>
            <person name="Podicherti R."/>
            <person name="Tsui H.-C.T."/>
            <person name="Winkler M.E."/>
        </authorList>
    </citation>
    <scope>NUCLEOTIDE SEQUENCE</scope>
</reference>
<keyword evidence="2" id="KW-0012">Acyltransferase</keyword>
<proteinExistence type="predicted"/>
<organism evidence="4">
    <name type="scientific">marine metagenome</name>
    <dbReference type="NCBI Taxonomy" id="408172"/>
    <lineage>
        <taxon>unclassified sequences</taxon>
        <taxon>metagenomes</taxon>
        <taxon>ecological metagenomes</taxon>
    </lineage>
</organism>
<evidence type="ECO:0000256" key="1">
    <source>
        <dbReference type="ARBA" id="ARBA00022679"/>
    </source>
</evidence>
<dbReference type="Gene3D" id="3.40.718.10">
    <property type="entry name" value="Isopropylmalate Dehydrogenase"/>
    <property type="match status" value="1"/>
</dbReference>
<dbReference type="PANTHER" id="PTHR43356">
    <property type="entry name" value="PHOSPHATE ACETYLTRANSFERASE"/>
    <property type="match status" value="1"/>
</dbReference>
<sequence length="244" mass="26483">TERYMDYLSTLPFTNNWPAGNLREYLQNPLHFSITTLACNDVDGVIAGAVTSSSEVIRTAIRIVGINSSSNWVSSIFFLISPNGDHAYTFADCAVIPEPDSKQLAVIGGDSVEFHYLLSGEEARVAFISFSTKGSANHYRIDRVKEAVEIFGRQYPHVSHDGELQIDAAIIPEISKLKAPDSSISGEANVLIFPNLDAGNVAYKIAQHMGGYSAWGPLLQGLNRPVHDLSRGCSVDDIVNVAAI</sequence>
<dbReference type="InterPro" id="IPR002505">
    <property type="entry name" value="PTA_PTB"/>
</dbReference>
<dbReference type="AlphaFoldDB" id="A0A383BR74"/>